<accession>A0ABV0QTV6</accession>
<keyword evidence="2" id="KW-0732">Signal</keyword>
<evidence type="ECO:0000259" key="5">
    <source>
        <dbReference type="SMART" id="SM00013"/>
    </source>
</evidence>
<dbReference type="EMBL" id="JAHRIN010020898">
    <property type="protein sequence ID" value="MEQ2198838.1"/>
    <property type="molecule type" value="Genomic_DNA"/>
</dbReference>
<dbReference type="PANTHER" id="PTHR24369:SF217">
    <property type="entry name" value="LEUCINE-RICH REPEAT-CONTAINING PROTEIN 3B-LIKE"/>
    <property type="match status" value="1"/>
</dbReference>
<feature type="transmembrane region" description="Helical" evidence="4">
    <location>
        <begin position="328"/>
        <end position="349"/>
    </location>
</feature>
<reference evidence="6 7" key="1">
    <citation type="submission" date="2021-06" db="EMBL/GenBank/DDBJ databases">
        <authorList>
            <person name="Palmer J.M."/>
        </authorList>
    </citation>
    <scope>NUCLEOTIDE SEQUENCE [LARGE SCALE GENOMIC DNA]</scope>
    <source>
        <strain evidence="6 7">XC_2019</strain>
        <tissue evidence="6">Muscle</tissue>
    </source>
</reference>
<evidence type="ECO:0000256" key="4">
    <source>
        <dbReference type="SAM" id="Phobius"/>
    </source>
</evidence>
<dbReference type="InterPro" id="IPR001611">
    <property type="entry name" value="Leu-rich_rpt"/>
</dbReference>
<protein>
    <recommendedName>
        <fullName evidence="5">LRRNT domain-containing protein</fullName>
    </recommendedName>
</protein>
<dbReference type="Gene3D" id="3.80.10.10">
    <property type="entry name" value="Ribonuclease Inhibitor"/>
    <property type="match status" value="1"/>
</dbReference>
<evidence type="ECO:0000313" key="6">
    <source>
        <dbReference type="EMBL" id="MEQ2198838.1"/>
    </source>
</evidence>
<proteinExistence type="predicted"/>
<dbReference type="Pfam" id="PF01462">
    <property type="entry name" value="LRRNT"/>
    <property type="match status" value="1"/>
</dbReference>
<dbReference type="Pfam" id="PF13855">
    <property type="entry name" value="LRR_8"/>
    <property type="match status" value="1"/>
</dbReference>
<dbReference type="InterPro" id="IPR000372">
    <property type="entry name" value="LRRNT"/>
</dbReference>
<keyword evidence="1" id="KW-0433">Leucine-rich repeat</keyword>
<keyword evidence="4" id="KW-0812">Transmembrane</keyword>
<dbReference type="InterPro" id="IPR050541">
    <property type="entry name" value="LRR_TM_domain-containing"/>
</dbReference>
<evidence type="ECO:0000256" key="2">
    <source>
        <dbReference type="ARBA" id="ARBA00022729"/>
    </source>
</evidence>
<keyword evidence="4" id="KW-0472">Membrane</keyword>
<dbReference type="InterPro" id="IPR032675">
    <property type="entry name" value="LRR_dom_sf"/>
</dbReference>
<dbReference type="SMART" id="SM00369">
    <property type="entry name" value="LRR_TYP"/>
    <property type="match status" value="3"/>
</dbReference>
<evidence type="ECO:0000313" key="7">
    <source>
        <dbReference type="Proteomes" id="UP001434883"/>
    </source>
</evidence>
<dbReference type="InterPro" id="IPR003591">
    <property type="entry name" value="Leu-rich_rpt_typical-subtyp"/>
</dbReference>
<keyword evidence="3" id="KW-0677">Repeat</keyword>
<keyword evidence="7" id="KW-1185">Reference proteome</keyword>
<dbReference type="SMART" id="SM00013">
    <property type="entry name" value="LRRNT"/>
    <property type="match status" value="1"/>
</dbReference>
<evidence type="ECO:0000256" key="1">
    <source>
        <dbReference type="ARBA" id="ARBA00022614"/>
    </source>
</evidence>
<dbReference type="PANTHER" id="PTHR24369">
    <property type="entry name" value="ANTIGEN BSP, PUTATIVE-RELATED"/>
    <property type="match status" value="1"/>
</dbReference>
<organism evidence="6 7">
    <name type="scientific">Xenoophorus captivus</name>
    <dbReference type="NCBI Taxonomy" id="1517983"/>
    <lineage>
        <taxon>Eukaryota</taxon>
        <taxon>Metazoa</taxon>
        <taxon>Chordata</taxon>
        <taxon>Craniata</taxon>
        <taxon>Vertebrata</taxon>
        <taxon>Euteleostomi</taxon>
        <taxon>Actinopterygii</taxon>
        <taxon>Neopterygii</taxon>
        <taxon>Teleostei</taxon>
        <taxon>Neoteleostei</taxon>
        <taxon>Acanthomorphata</taxon>
        <taxon>Ovalentaria</taxon>
        <taxon>Atherinomorphae</taxon>
        <taxon>Cyprinodontiformes</taxon>
        <taxon>Goodeidae</taxon>
        <taxon>Xenoophorus</taxon>
    </lineage>
</organism>
<keyword evidence="4" id="KW-1133">Transmembrane helix</keyword>
<feature type="non-terminal residue" evidence="6">
    <location>
        <position position="1"/>
    </location>
</feature>
<dbReference type="Proteomes" id="UP001434883">
    <property type="component" value="Unassembled WGS sequence"/>
</dbReference>
<dbReference type="SUPFAM" id="SSF52058">
    <property type="entry name" value="L domain-like"/>
    <property type="match status" value="1"/>
</dbReference>
<feature type="domain" description="LRRNT" evidence="5">
    <location>
        <begin position="154"/>
        <end position="191"/>
    </location>
</feature>
<name>A0ABV0QTV6_9TELE</name>
<dbReference type="PROSITE" id="PS51450">
    <property type="entry name" value="LRR"/>
    <property type="match status" value="2"/>
</dbReference>
<comment type="caution">
    <text evidence="6">The sequence shown here is derived from an EMBL/GenBank/DDBJ whole genome shotgun (WGS) entry which is preliminary data.</text>
</comment>
<sequence length="383" mass="42515">PFQLQLQRASTPFSVRSLNASCVPRLYSLHSSGEFHLQFLRILNKVYNPGTVSSRRVVLCLRGNKEVSFSGGSLGVQERLARYGSQSGSRRKFKGQRGGLVGTGPIHGTDRSLPCSYSTMPLAAVWLLRYSVVMCLLLHSLVLMTTCFHHAATACSKNCYCSETESEGKTMRCSNLQLTEIPEDIPNDTRRVYLDFNLITAVPTNAFASLTHLFELDLSHNEIGQLEPGAFRGLGSSLQFLDLSSNKLVNFNPDAFEGLRARANLTNNPWLCDCNLQMALPHVDLEPASLTGIVCQTSDPEEIGVQGLAFLLEPDIDLCVVMKRTTDVAMLVVMFGWFTMVISYLVYYVRANQEDARRHLEYLKSLPSRQGKSEESSTISTVV</sequence>
<evidence type="ECO:0000256" key="3">
    <source>
        <dbReference type="ARBA" id="ARBA00022737"/>
    </source>
</evidence>
<gene>
    <name evidence="6" type="ORF">XENOCAPTIV_019326</name>
</gene>